<dbReference type="InterPro" id="IPR001279">
    <property type="entry name" value="Metallo-B-lactamas"/>
</dbReference>
<evidence type="ECO:0000313" key="7">
    <source>
        <dbReference type="Proteomes" id="UP001519363"/>
    </source>
</evidence>
<dbReference type="Pfam" id="PF00753">
    <property type="entry name" value="Lactamase_B"/>
    <property type="match status" value="1"/>
</dbReference>
<dbReference type="InterPro" id="IPR036866">
    <property type="entry name" value="RibonucZ/Hydroxyglut_hydro"/>
</dbReference>
<dbReference type="SUPFAM" id="SSF56281">
    <property type="entry name" value="Metallo-hydrolase/oxidoreductase"/>
    <property type="match status" value="1"/>
</dbReference>
<dbReference type="EMBL" id="JAGIOO010000001">
    <property type="protein sequence ID" value="MBP2478653.1"/>
    <property type="molecule type" value="Genomic_DNA"/>
</dbReference>
<comment type="similarity">
    <text evidence="1">Belongs to the metallo-beta-lactamase superfamily.</text>
</comment>
<comment type="caution">
    <text evidence="6">The sequence shown here is derived from an EMBL/GenBank/DDBJ whole genome shotgun (WGS) entry which is preliminary data.</text>
</comment>
<feature type="domain" description="Metallo-beta-lactamase" evidence="5">
    <location>
        <begin position="18"/>
        <end position="246"/>
    </location>
</feature>
<dbReference type="SMART" id="SM00849">
    <property type="entry name" value="Lactamase_B"/>
    <property type="match status" value="1"/>
</dbReference>
<organism evidence="6 7">
    <name type="scientific">Crossiella equi</name>
    <dbReference type="NCBI Taxonomy" id="130796"/>
    <lineage>
        <taxon>Bacteria</taxon>
        <taxon>Bacillati</taxon>
        <taxon>Actinomycetota</taxon>
        <taxon>Actinomycetes</taxon>
        <taxon>Pseudonocardiales</taxon>
        <taxon>Pseudonocardiaceae</taxon>
        <taxon>Crossiella</taxon>
    </lineage>
</organism>
<dbReference type="PANTHER" id="PTHR42978:SF3">
    <property type="entry name" value="BLR3078 PROTEIN"/>
    <property type="match status" value="1"/>
</dbReference>
<dbReference type="PANTHER" id="PTHR42978">
    <property type="entry name" value="QUORUM-QUENCHING LACTONASE YTNP-RELATED-RELATED"/>
    <property type="match status" value="1"/>
</dbReference>
<accession>A0ABS5AQ13</accession>
<keyword evidence="7" id="KW-1185">Reference proteome</keyword>
<keyword evidence="2" id="KW-0479">Metal-binding</keyword>
<evidence type="ECO:0000259" key="5">
    <source>
        <dbReference type="SMART" id="SM00849"/>
    </source>
</evidence>
<gene>
    <name evidence="6" type="ORF">JOF53_007525</name>
</gene>
<evidence type="ECO:0000256" key="2">
    <source>
        <dbReference type="ARBA" id="ARBA00022723"/>
    </source>
</evidence>
<protein>
    <submittedName>
        <fullName evidence="6">Glyoxylase-like metal-dependent hydrolase (Beta-lactamase superfamily II)</fullName>
    </submittedName>
</protein>
<evidence type="ECO:0000313" key="6">
    <source>
        <dbReference type="EMBL" id="MBP2478653.1"/>
    </source>
</evidence>
<evidence type="ECO:0000256" key="4">
    <source>
        <dbReference type="ARBA" id="ARBA00022833"/>
    </source>
</evidence>
<evidence type="ECO:0000256" key="1">
    <source>
        <dbReference type="ARBA" id="ARBA00007749"/>
    </source>
</evidence>
<dbReference type="InterPro" id="IPR051013">
    <property type="entry name" value="MBL_superfamily_lactonases"/>
</dbReference>
<proteinExistence type="inferred from homology"/>
<dbReference type="Proteomes" id="UP001519363">
    <property type="component" value="Unassembled WGS sequence"/>
</dbReference>
<name>A0ABS5AQ13_9PSEU</name>
<dbReference type="Gene3D" id="3.60.15.10">
    <property type="entry name" value="Ribonuclease Z/Hydroxyacylglutathione hydrolase-like"/>
    <property type="match status" value="1"/>
</dbReference>
<evidence type="ECO:0000256" key="3">
    <source>
        <dbReference type="ARBA" id="ARBA00022801"/>
    </source>
</evidence>
<keyword evidence="4" id="KW-0862">Zinc</keyword>
<dbReference type="CDD" id="cd07742">
    <property type="entry name" value="metallo-hydrolase-like_MBL-fold"/>
    <property type="match status" value="1"/>
</dbReference>
<reference evidence="6 7" key="1">
    <citation type="submission" date="2021-03" db="EMBL/GenBank/DDBJ databases">
        <title>Sequencing the genomes of 1000 actinobacteria strains.</title>
        <authorList>
            <person name="Klenk H.-P."/>
        </authorList>
    </citation>
    <scope>NUCLEOTIDE SEQUENCE [LARGE SCALE GENOMIC DNA]</scope>
    <source>
        <strain evidence="6 7">DSM 44580</strain>
    </source>
</reference>
<dbReference type="RefSeq" id="WP_086787423.1">
    <property type="nucleotide sequence ID" value="NZ_JAGIOO010000001.1"/>
</dbReference>
<keyword evidence="3" id="KW-0378">Hydrolase</keyword>
<sequence length="261" mass="29012">MKVHHLNCGTMDMRQPLVCHVLLLEAPTGLVLVDTGYGLKDIESPATRLGPTRHITKPVLRQHETAIRQVEALGHKASDVRHILLTHLDFDHAGGLADFPDAEIHTTATEWQAASNPRTAAERSRYHQSHWSHTTNITTHTPTGEPWFGFPAAKPLDHLAPGLVMIPLPGHTRGHTGYAINQDDTWLFHTGDAFYDHRALTRTTWQGRLSRTVENLLAADRTLMRANRARLAELRDNPAIRMFSAHDPLMLTNARGAAASS</sequence>